<protein>
    <recommendedName>
        <fullName evidence="2">Autotransporter domain-containing protein</fullName>
    </recommendedName>
</protein>
<feature type="signal peptide" evidence="1">
    <location>
        <begin position="1"/>
        <end position="24"/>
    </location>
</feature>
<evidence type="ECO:0000256" key="1">
    <source>
        <dbReference type="SAM" id="SignalP"/>
    </source>
</evidence>
<dbReference type="SMART" id="SM00869">
    <property type="entry name" value="Autotransporter"/>
    <property type="match status" value="1"/>
</dbReference>
<dbReference type="SUPFAM" id="SSF103515">
    <property type="entry name" value="Autotransporter"/>
    <property type="match status" value="1"/>
</dbReference>
<dbReference type="InterPro" id="IPR036709">
    <property type="entry name" value="Autotransporte_beta_dom_sf"/>
</dbReference>
<feature type="domain" description="Autotransporter" evidence="2">
    <location>
        <begin position="559"/>
        <end position="828"/>
    </location>
</feature>
<evidence type="ECO:0000259" key="2">
    <source>
        <dbReference type="PROSITE" id="PS51208"/>
    </source>
</evidence>
<gene>
    <name evidence="3" type="ORF">GGQ74_000487</name>
</gene>
<dbReference type="EMBL" id="JAATJA010000001">
    <property type="protein sequence ID" value="NJB66847.1"/>
    <property type="molecule type" value="Genomic_DNA"/>
</dbReference>
<dbReference type="Proteomes" id="UP000580856">
    <property type="component" value="Unassembled WGS sequence"/>
</dbReference>
<dbReference type="InterPro" id="IPR005546">
    <property type="entry name" value="Autotransporte_beta"/>
</dbReference>
<dbReference type="Gene3D" id="2.40.128.130">
    <property type="entry name" value="Autotransporter beta-domain"/>
    <property type="match status" value="1"/>
</dbReference>
<comment type="caution">
    <text evidence="3">The sequence shown here is derived from an EMBL/GenBank/DDBJ whole genome shotgun (WGS) entry which is preliminary data.</text>
</comment>
<keyword evidence="1" id="KW-0732">Signal</keyword>
<accession>A0A846QIG7</accession>
<dbReference type="Pfam" id="PF03797">
    <property type="entry name" value="Autotransporter"/>
    <property type="match status" value="1"/>
</dbReference>
<reference evidence="3 4" key="1">
    <citation type="submission" date="2020-03" db="EMBL/GenBank/DDBJ databases">
        <title>Genomic Encyclopedia of Type Strains, Phase IV (KMG-IV): sequencing the most valuable type-strain genomes for metagenomic binning, comparative biology and taxonomic classification.</title>
        <authorList>
            <person name="Goeker M."/>
        </authorList>
    </citation>
    <scope>NUCLEOTIDE SEQUENCE [LARGE SCALE GENOMIC DNA]</scope>
    <source>
        <strain evidence="3 4">DSM 24233</strain>
    </source>
</reference>
<keyword evidence="4" id="KW-1185">Reference proteome</keyword>
<evidence type="ECO:0000313" key="4">
    <source>
        <dbReference type="Proteomes" id="UP000580856"/>
    </source>
</evidence>
<evidence type="ECO:0000313" key="3">
    <source>
        <dbReference type="EMBL" id="NJB66847.1"/>
    </source>
</evidence>
<name>A0A846QIG7_9BACT</name>
<proteinExistence type="predicted"/>
<organism evidence="3 4">
    <name type="scientific">Desulfobaculum xiamenense</name>
    <dbReference type="NCBI Taxonomy" id="995050"/>
    <lineage>
        <taxon>Bacteria</taxon>
        <taxon>Pseudomonadati</taxon>
        <taxon>Thermodesulfobacteriota</taxon>
        <taxon>Desulfovibrionia</taxon>
        <taxon>Desulfovibrionales</taxon>
        <taxon>Desulfovibrionaceae</taxon>
        <taxon>Desulfobaculum</taxon>
    </lineage>
</organism>
<dbReference type="PROSITE" id="PS51208">
    <property type="entry name" value="AUTOTRANSPORTER"/>
    <property type="match status" value="1"/>
</dbReference>
<feature type="chain" id="PRO_5032503601" description="Autotransporter domain-containing protein" evidence="1">
    <location>
        <begin position="25"/>
        <end position="828"/>
    </location>
</feature>
<dbReference type="RefSeq" id="WP_167939946.1">
    <property type="nucleotide sequence ID" value="NZ_JAATJA010000001.1"/>
</dbReference>
<sequence>MIRQHMIVTLAFALIMTAGFPAQAKSGDLLGFQDEYTQQDYQDDLEAYFGRLAIHDEVFVTDMLNTAPPMPPCGETAGATLAAGFCAGGDAMFSVNNGSATILAETPSAFGIGVFGDRALTFGQAVINGGVAVNNGSLYTYSGVSELDGIGTGNPKAISYGMWVTRSGLTPFSDGPEAPLPGYSECVAVNNGTIAVSTKLSDYAAATSFKAQSLAAGIGCGEDSHCFNSGQILVDAAGGLQGDTHTGTAPTVVIATGIYGNRRVLCSNTGTIAVTAHGDNAQTPATSVPDTGGSMMLTSATGIAVITDSTINNSGMLTSTAYAGTTESSLNAQAFGIEAGSGSTIVNSGTINASAVSAIGHAKAYGIMGGNNCTLHSTGFINASASTDTGTTTAYDVYATDGTFAVREYAILLAHDPDAFIGRWRHGSTGTFDLADSTLHVHVSPQTLLNTPYKVDEFVAGEANAFESIVCDTPADVDLEVIGANEAVRLNYNPKSAPALKAVESSNMIVSKCVDISDQALVNAAFRIGDFYAQNDAEGTMLASAGGVVPGERHGALDTDDKSHSVFLMPYVIRTDDDDYTGTARGISAGYNRAVSSDDVVGFHVGVGSGDINFASLANQDRKVDISNFSLGVQGLHRFSQSLALRASSTLFISQNEFRDDAPANREHATYGSRGASTMLTGSYECRPTEHTLLAPELSLRHEWIHQDGFTTSNVAGPSTTYGDVDENELYATASLRLMRRLAFGDVSILPSLRIFADQVLTDGETASYMELLGSRKDMTDTNDDMSFGAQASCTVTNGDTSLELGYSREENGDRIQQSGWLQVQVNF</sequence>
<dbReference type="AlphaFoldDB" id="A0A846QIG7"/>